<dbReference type="RefSeq" id="WP_092914694.1">
    <property type="nucleotide sequence ID" value="NZ_FOZN01000001.1"/>
</dbReference>
<dbReference type="EMBL" id="FOZN01000001">
    <property type="protein sequence ID" value="SFR96794.1"/>
    <property type="molecule type" value="Genomic_DNA"/>
</dbReference>
<gene>
    <name evidence="3" type="ORF">SAMN04487783_0011</name>
</gene>
<dbReference type="InterPro" id="IPR003777">
    <property type="entry name" value="XdhC_CoxI"/>
</dbReference>
<protein>
    <submittedName>
        <fullName evidence="3">Molybdenum cofactor sulfurylase</fullName>
    </submittedName>
</protein>
<dbReference type="NCBIfam" id="TIGR02964">
    <property type="entry name" value="xanthine_xdhC"/>
    <property type="match status" value="1"/>
</dbReference>
<dbReference type="InterPro" id="IPR052698">
    <property type="entry name" value="MoCofactor_Util/Proc"/>
</dbReference>
<dbReference type="InterPro" id="IPR014308">
    <property type="entry name" value="Xanthine_DH_XdhC"/>
</dbReference>
<comment type="caution">
    <text evidence="3">The sequence shown here is derived from an EMBL/GenBank/DDBJ whole genome shotgun (WGS) entry which is preliminary data.</text>
</comment>
<dbReference type="Gene3D" id="3.40.50.720">
    <property type="entry name" value="NAD(P)-binding Rossmann-like Domain"/>
    <property type="match status" value="1"/>
</dbReference>
<accession>A0AA94HJI9</accession>
<dbReference type="InterPro" id="IPR036291">
    <property type="entry name" value="NAD(P)-bd_dom_sf"/>
</dbReference>
<dbReference type="InterPro" id="IPR027051">
    <property type="entry name" value="XdhC_Rossmann_dom"/>
</dbReference>
<name>A0AA94HJI9_9MICO</name>
<proteinExistence type="predicted"/>
<dbReference type="PANTHER" id="PTHR30388:SF6">
    <property type="entry name" value="XANTHINE DEHYDROGENASE SUBUNIT A-RELATED"/>
    <property type="match status" value="1"/>
</dbReference>
<evidence type="ECO:0000313" key="3">
    <source>
        <dbReference type="EMBL" id="SFR96794.1"/>
    </source>
</evidence>
<organism evidence="3 4">
    <name type="scientific">Agrococcus baldri</name>
    <dbReference type="NCBI Taxonomy" id="153730"/>
    <lineage>
        <taxon>Bacteria</taxon>
        <taxon>Bacillati</taxon>
        <taxon>Actinomycetota</taxon>
        <taxon>Actinomycetes</taxon>
        <taxon>Micrococcales</taxon>
        <taxon>Microbacteriaceae</taxon>
        <taxon>Agrococcus</taxon>
    </lineage>
</organism>
<dbReference type="Pfam" id="PF02625">
    <property type="entry name" value="XdhC_CoxI"/>
    <property type="match status" value="1"/>
</dbReference>
<dbReference type="PANTHER" id="PTHR30388">
    <property type="entry name" value="ALDEHYDE OXIDOREDUCTASE MOLYBDENUM COFACTOR ASSEMBLY PROTEIN"/>
    <property type="match status" value="1"/>
</dbReference>
<evidence type="ECO:0000259" key="2">
    <source>
        <dbReference type="Pfam" id="PF13478"/>
    </source>
</evidence>
<feature type="domain" description="XdhC- CoxI" evidence="1">
    <location>
        <begin position="10"/>
        <end position="71"/>
    </location>
</feature>
<dbReference type="Pfam" id="PF13478">
    <property type="entry name" value="XdhC_C"/>
    <property type="match status" value="1"/>
</dbReference>
<feature type="domain" description="XdhC Rossmann" evidence="2">
    <location>
        <begin position="109"/>
        <end position="257"/>
    </location>
</feature>
<evidence type="ECO:0000259" key="1">
    <source>
        <dbReference type="Pfam" id="PF02625"/>
    </source>
</evidence>
<reference evidence="3 4" key="1">
    <citation type="submission" date="2016-10" db="EMBL/GenBank/DDBJ databases">
        <authorList>
            <person name="Varghese N."/>
            <person name="Submissions S."/>
        </authorList>
    </citation>
    <scope>NUCLEOTIDE SEQUENCE [LARGE SCALE GENOMIC DNA]</scope>
    <source>
        <strain evidence="3 4">IAM 15147</strain>
    </source>
</reference>
<evidence type="ECO:0000313" key="4">
    <source>
        <dbReference type="Proteomes" id="UP000198506"/>
    </source>
</evidence>
<keyword evidence="4" id="KW-1185">Reference proteome</keyword>
<dbReference type="SUPFAM" id="SSF51735">
    <property type="entry name" value="NAD(P)-binding Rossmann-fold domains"/>
    <property type="match status" value="1"/>
</dbReference>
<dbReference type="AlphaFoldDB" id="A0AA94HJI9"/>
<dbReference type="Proteomes" id="UP000198506">
    <property type="component" value="Unassembled WGS sequence"/>
</dbReference>
<sequence length="279" mass="29180">MDWLRALQHLREQGRSGVLVTVTSVRGHAPREAGAKMVVAADATWDSIGGGNLEASAVARARALLAAGTAEPERLELALHEHAANDYGRQCCGGEVAVLLEPQPARAVVAVFGLGHVGQELARILSRLPLAVQLVDSRATQVQQLAAAGLDDGLADLRLIHAPAPESVLAALPAEAHVLVLTHDHAEDLVLCEAALRRGDLASIGVIGSSAKWQRFRKRLREAGHTDAAIGTITSPIGLPELRGKEPAVIAISVAAALVQALRREPMSALARPGSAVRG</sequence>